<name>A0A9D9E8H8_9LACO</name>
<dbReference type="EMBL" id="JADIMP010000101">
    <property type="protein sequence ID" value="MBO8442013.1"/>
    <property type="molecule type" value="Genomic_DNA"/>
</dbReference>
<dbReference type="Proteomes" id="UP000823614">
    <property type="component" value="Unassembled WGS sequence"/>
</dbReference>
<dbReference type="PANTHER" id="PTHR36849">
    <property type="entry name" value="CYTOPLASMIC PROTEIN-RELATED"/>
    <property type="match status" value="1"/>
</dbReference>
<evidence type="ECO:0000313" key="2">
    <source>
        <dbReference type="Proteomes" id="UP000823614"/>
    </source>
</evidence>
<evidence type="ECO:0000313" key="1">
    <source>
        <dbReference type="EMBL" id="MBO8442013.1"/>
    </source>
</evidence>
<gene>
    <name evidence="1" type="ORF">IAA89_06245</name>
</gene>
<sequence length="121" mass="14254">MGKLQIKRVYLPVTSTDGKRILIDRLWPRGISKTKACLDEWNKEIAPSNELRKWFQHDPEKFAEFKQKYLDELKVNPSLKEFVIQIKQALQQENVTLLFSAKDELHNNAVVLQDYLNNEVK</sequence>
<dbReference type="Pfam" id="PF22752">
    <property type="entry name" value="DUF488-N3i"/>
    <property type="match status" value="1"/>
</dbReference>
<dbReference type="PANTHER" id="PTHR36849:SF1">
    <property type="entry name" value="CYTOPLASMIC PROTEIN"/>
    <property type="match status" value="1"/>
</dbReference>
<proteinExistence type="predicted"/>
<reference evidence="1" key="2">
    <citation type="journal article" date="2021" name="PeerJ">
        <title>Extensive microbial diversity within the chicken gut microbiome revealed by metagenomics and culture.</title>
        <authorList>
            <person name="Gilroy R."/>
            <person name="Ravi A."/>
            <person name="Getino M."/>
            <person name="Pursley I."/>
            <person name="Horton D.L."/>
            <person name="Alikhan N.F."/>
            <person name="Baker D."/>
            <person name="Gharbi K."/>
            <person name="Hall N."/>
            <person name="Watson M."/>
            <person name="Adriaenssens E.M."/>
            <person name="Foster-Nyarko E."/>
            <person name="Jarju S."/>
            <person name="Secka A."/>
            <person name="Antonio M."/>
            <person name="Oren A."/>
            <person name="Chaudhuri R.R."/>
            <person name="La Ragione R."/>
            <person name="Hildebrand F."/>
            <person name="Pallen M.J."/>
        </authorList>
    </citation>
    <scope>NUCLEOTIDE SEQUENCE</scope>
    <source>
        <strain evidence="1">C6-149</strain>
    </source>
</reference>
<protein>
    <submittedName>
        <fullName evidence="1">DUF488 domain-containing protein</fullName>
    </submittedName>
</protein>
<accession>A0A9D9E8H8</accession>
<dbReference type="InterPro" id="IPR052552">
    <property type="entry name" value="YeaO-like"/>
</dbReference>
<comment type="caution">
    <text evidence="1">The sequence shown here is derived from an EMBL/GenBank/DDBJ whole genome shotgun (WGS) entry which is preliminary data.</text>
</comment>
<reference evidence="1" key="1">
    <citation type="submission" date="2020-10" db="EMBL/GenBank/DDBJ databases">
        <authorList>
            <person name="Gilroy R."/>
        </authorList>
    </citation>
    <scope>NUCLEOTIDE SEQUENCE</scope>
    <source>
        <strain evidence="1">C6-149</strain>
    </source>
</reference>
<organism evidence="1 2">
    <name type="scientific">Candidatus Gallilactobacillus intestinavium</name>
    <dbReference type="NCBI Taxonomy" id="2840838"/>
    <lineage>
        <taxon>Bacteria</taxon>
        <taxon>Bacillati</taxon>
        <taxon>Bacillota</taxon>
        <taxon>Bacilli</taxon>
        <taxon>Lactobacillales</taxon>
        <taxon>Lactobacillaceae</taxon>
        <taxon>Lactobacillaceae incertae sedis</taxon>
        <taxon>Candidatus Gallilactobacillus</taxon>
    </lineage>
</organism>
<dbReference type="AlphaFoldDB" id="A0A9D9E8H8"/>